<gene>
    <name evidence="2" type="ORF">C7N83_01245</name>
</gene>
<dbReference type="AlphaFoldDB" id="A0A2P7U2Z7"/>
<accession>A0A2P7U2Z7</accession>
<evidence type="ECO:0000313" key="3">
    <source>
        <dbReference type="Proteomes" id="UP000241868"/>
    </source>
</evidence>
<dbReference type="Proteomes" id="UP000241868">
    <property type="component" value="Unassembled WGS sequence"/>
</dbReference>
<feature type="transmembrane region" description="Helical" evidence="1">
    <location>
        <begin position="125"/>
        <end position="145"/>
    </location>
</feature>
<keyword evidence="1" id="KW-1133">Transmembrane helix</keyword>
<sequence>MENKASEVIAEVFRHSGTRLTEDDPIVVMLLMQEQSIRQAFDTFAEQQAEERLAFLEELEVREGNITAAASKLEKYREQLLAELAQYANGQIAESEQKIYGSVSQRIARDTEEANGRLVKRLERLVVCTVAAALAVLLIVGWFFWRGG</sequence>
<proteinExistence type="predicted"/>
<keyword evidence="3" id="KW-1185">Reference proteome</keyword>
<dbReference type="EMBL" id="PXYY01000004">
    <property type="protein sequence ID" value="PSJ81349.1"/>
    <property type="molecule type" value="Genomic_DNA"/>
</dbReference>
<keyword evidence="1" id="KW-0472">Membrane</keyword>
<protein>
    <submittedName>
        <fullName evidence="2">Uncharacterized protein</fullName>
    </submittedName>
</protein>
<dbReference type="OrthoDB" id="8605604at2"/>
<name>A0A2P7U2Z7_9NEIS</name>
<keyword evidence="1" id="KW-0812">Transmembrane</keyword>
<comment type="caution">
    <text evidence="2">The sequence shown here is derived from an EMBL/GenBank/DDBJ whole genome shotgun (WGS) entry which is preliminary data.</text>
</comment>
<evidence type="ECO:0000313" key="2">
    <source>
        <dbReference type="EMBL" id="PSJ81349.1"/>
    </source>
</evidence>
<evidence type="ECO:0000256" key="1">
    <source>
        <dbReference type="SAM" id="Phobius"/>
    </source>
</evidence>
<organism evidence="2 3">
    <name type="scientific">Neisseria iguanae</name>
    <dbReference type="NCBI Taxonomy" id="90242"/>
    <lineage>
        <taxon>Bacteria</taxon>
        <taxon>Pseudomonadati</taxon>
        <taxon>Pseudomonadota</taxon>
        <taxon>Betaproteobacteria</taxon>
        <taxon>Neisseriales</taxon>
        <taxon>Neisseriaceae</taxon>
        <taxon>Neisseria</taxon>
    </lineage>
</organism>
<reference evidence="2 3" key="1">
    <citation type="submission" date="2018-03" db="EMBL/GenBank/DDBJ databases">
        <title>Neisseria weixii sp. nov., isolated from the intestinal contents of Tibetan Plateau pika (Ochotona curzoniae) in Yushu, Qinghai Province, China.</title>
        <authorList>
            <person name="Gui Z."/>
        </authorList>
    </citation>
    <scope>NUCLEOTIDE SEQUENCE [LARGE SCALE GENOMIC DNA]</scope>
    <source>
        <strain evidence="2 3">ATCC 51483</strain>
    </source>
</reference>